<protein>
    <recommendedName>
        <fullName evidence="8">DUF1656 domain-containing protein</fullName>
    </recommendedName>
</protein>
<keyword evidence="2 5" id="KW-0812">Transmembrane</keyword>
<dbReference type="RefSeq" id="WP_014449224.1">
    <property type="nucleotide sequence ID" value="NC_017094.1"/>
</dbReference>
<evidence type="ECO:0000313" key="6">
    <source>
        <dbReference type="EMBL" id="BAM06733.1"/>
    </source>
</evidence>
<evidence type="ECO:0000256" key="3">
    <source>
        <dbReference type="ARBA" id="ARBA00022989"/>
    </source>
</evidence>
<reference evidence="6 7" key="1">
    <citation type="journal article" date="2012" name="J. Bacteriol.">
        <title>Complete Genome Sequence of Leptospirillum ferrooxidans Strain C2-3, Isolated from a Fresh Volcanic Ash Deposit on the Island of Miyake, Japan.</title>
        <authorList>
            <person name="Fujimura R."/>
            <person name="Sato Y."/>
            <person name="Nishizawa T."/>
            <person name="Oshima K."/>
            <person name="Kim S.-W."/>
            <person name="Hattori M."/>
            <person name="Kamijo T."/>
            <person name="Ohta H."/>
        </authorList>
    </citation>
    <scope>NUCLEOTIDE SEQUENCE [LARGE SCALE GENOMIC DNA]</scope>
    <source>
        <strain evidence="6 7">C2-3</strain>
    </source>
</reference>
<sequence>MKEIDVLGLFFPPFLIWGVIAFLILGWLRVLLARIGFYRFVWHRSLVDIALWVIVSGVVVTFLG</sequence>
<dbReference type="Proteomes" id="UP000007382">
    <property type="component" value="Chromosome"/>
</dbReference>
<evidence type="ECO:0000256" key="1">
    <source>
        <dbReference type="ARBA" id="ARBA00022475"/>
    </source>
</evidence>
<proteinExistence type="predicted"/>
<dbReference type="EMBL" id="AP012342">
    <property type="protein sequence ID" value="BAM06733.1"/>
    <property type="molecule type" value="Genomic_DNA"/>
</dbReference>
<keyword evidence="4 5" id="KW-0472">Membrane</keyword>
<evidence type="ECO:0000256" key="4">
    <source>
        <dbReference type="ARBA" id="ARBA00023136"/>
    </source>
</evidence>
<evidence type="ECO:0000256" key="5">
    <source>
        <dbReference type="SAM" id="Phobius"/>
    </source>
</evidence>
<dbReference type="STRING" id="1162668.LFE_1030"/>
<organism evidence="6 7">
    <name type="scientific">Leptospirillum ferrooxidans (strain C2-3)</name>
    <dbReference type="NCBI Taxonomy" id="1162668"/>
    <lineage>
        <taxon>Bacteria</taxon>
        <taxon>Pseudomonadati</taxon>
        <taxon>Nitrospirota</taxon>
        <taxon>Nitrospiria</taxon>
        <taxon>Nitrospirales</taxon>
        <taxon>Nitrospiraceae</taxon>
        <taxon>Leptospirillum</taxon>
    </lineage>
</organism>
<dbReference type="HOGENOM" id="CLU_188292_1_0_0"/>
<evidence type="ECO:0008006" key="8">
    <source>
        <dbReference type="Google" id="ProtNLM"/>
    </source>
</evidence>
<accession>I0IN84</accession>
<evidence type="ECO:0000313" key="7">
    <source>
        <dbReference type="Proteomes" id="UP000007382"/>
    </source>
</evidence>
<name>I0IN84_LEPFC</name>
<dbReference type="OrthoDB" id="7021192at2"/>
<feature type="transmembrane region" description="Helical" evidence="5">
    <location>
        <begin position="45"/>
        <end position="63"/>
    </location>
</feature>
<dbReference type="KEGG" id="lfc:LFE_1030"/>
<feature type="transmembrane region" description="Helical" evidence="5">
    <location>
        <begin position="14"/>
        <end position="33"/>
    </location>
</feature>
<evidence type="ECO:0000256" key="2">
    <source>
        <dbReference type="ARBA" id="ARBA00022692"/>
    </source>
</evidence>
<gene>
    <name evidence="6" type="ordered locus">LFE_1030</name>
</gene>
<dbReference type="InterPro" id="IPR012451">
    <property type="entry name" value="DUF1656"/>
</dbReference>
<dbReference type="AlphaFoldDB" id="I0IN84"/>
<dbReference type="PATRIC" id="fig|1162668.3.peg.1197"/>
<reference evidence="7" key="2">
    <citation type="submission" date="2012-03" db="EMBL/GenBank/DDBJ databases">
        <title>The complete genome sequence of the pioneer microbe on fresh volcanic deposit, Leptospirillum ferrooxidans strain C2-3.</title>
        <authorList>
            <person name="Fujimura R."/>
            <person name="Sato Y."/>
            <person name="Nishizawa T."/>
            <person name="Nanba K."/>
            <person name="Oshima K."/>
            <person name="Hattori M."/>
            <person name="Kamijo T."/>
            <person name="Ohta H."/>
        </authorList>
    </citation>
    <scope>NUCLEOTIDE SEQUENCE [LARGE SCALE GENOMIC DNA]</scope>
    <source>
        <strain evidence="7">C2-3</strain>
    </source>
</reference>
<dbReference type="Pfam" id="PF07869">
    <property type="entry name" value="DUF1656"/>
    <property type="match status" value="1"/>
</dbReference>
<keyword evidence="3 5" id="KW-1133">Transmembrane helix</keyword>
<keyword evidence="7" id="KW-1185">Reference proteome</keyword>
<keyword evidence="1" id="KW-1003">Cell membrane</keyword>